<protein>
    <submittedName>
        <fullName evidence="5">Uncharacterized protein</fullName>
    </submittedName>
</protein>
<dbReference type="GO" id="GO:0010112">
    <property type="term" value="P:regulation of systemic acquired resistance"/>
    <property type="evidence" value="ECO:0007669"/>
    <property type="project" value="InterPro"/>
</dbReference>
<gene>
    <name evidence="5" type="ORF">HRI_005015700</name>
</gene>
<dbReference type="InterPro" id="IPR034577">
    <property type="entry name" value="NIMIN-2"/>
</dbReference>
<dbReference type="OrthoDB" id="1098796at2759"/>
<accession>A0A9W7MVK2</accession>
<dbReference type="EMBL" id="BSYR01000065">
    <property type="protein sequence ID" value="GMJ13465.1"/>
    <property type="molecule type" value="Genomic_DNA"/>
</dbReference>
<dbReference type="InterPro" id="IPR031425">
    <property type="entry name" value="NPR1/NH1-interacting"/>
</dbReference>
<evidence type="ECO:0000256" key="2">
    <source>
        <dbReference type="ARBA" id="ARBA00009937"/>
    </source>
</evidence>
<sequence>MESEKRKREQVDGKRVEGGESTAAEEEVEEFFAILKRIRVAVNYFHKAKAGGSKLKLPANQWRPSFLLEDFQVQNHKDSDHSPGLDLNLEPAVSKQEN</sequence>
<dbReference type="AlphaFoldDB" id="A0A9W7MVK2"/>
<evidence type="ECO:0000256" key="3">
    <source>
        <dbReference type="ARBA" id="ARBA00023242"/>
    </source>
</evidence>
<proteinExistence type="inferred from homology"/>
<dbReference type="Pfam" id="PF15699">
    <property type="entry name" value="NPR1_interact"/>
    <property type="match status" value="1"/>
</dbReference>
<name>A0A9W7MVK2_HIBTR</name>
<dbReference type="Proteomes" id="UP001165190">
    <property type="component" value="Unassembled WGS sequence"/>
</dbReference>
<reference evidence="5" key="1">
    <citation type="submission" date="2023-05" db="EMBL/GenBank/DDBJ databases">
        <title>Genome and transcriptome analyses reveal genes involved in the formation of fine ridges on petal epidermal cells in Hibiscus trionum.</title>
        <authorList>
            <person name="Koshimizu S."/>
            <person name="Masuda S."/>
            <person name="Ishii T."/>
            <person name="Shirasu K."/>
            <person name="Hoshino A."/>
            <person name="Arita M."/>
        </authorList>
    </citation>
    <scope>NUCLEOTIDE SEQUENCE</scope>
    <source>
        <strain evidence="5">Hamamatsu line</strain>
    </source>
</reference>
<evidence type="ECO:0000256" key="1">
    <source>
        <dbReference type="ARBA" id="ARBA00004123"/>
    </source>
</evidence>
<feature type="compositionally biased region" description="Basic and acidic residues" evidence="4">
    <location>
        <begin position="1"/>
        <end position="18"/>
    </location>
</feature>
<evidence type="ECO:0000313" key="6">
    <source>
        <dbReference type="Proteomes" id="UP001165190"/>
    </source>
</evidence>
<comment type="subcellular location">
    <subcellularLocation>
        <location evidence="1">Nucleus</location>
    </subcellularLocation>
</comment>
<evidence type="ECO:0000313" key="5">
    <source>
        <dbReference type="EMBL" id="GMJ13465.1"/>
    </source>
</evidence>
<evidence type="ECO:0000256" key="4">
    <source>
        <dbReference type="SAM" id="MobiDB-lite"/>
    </source>
</evidence>
<keyword evidence="6" id="KW-1185">Reference proteome</keyword>
<dbReference type="GO" id="GO:0005634">
    <property type="term" value="C:nucleus"/>
    <property type="evidence" value="ECO:0007669"/>
    <property type="project" value="UniProtKB-SubCell"/>
</dbReference>
<comment type="similarity">
    <text evidence="2">Belongs to the NPR1-interactor family.</text>
</comment>
<organism evidence="5 6">
    <name type="scientific">Hibiscus trionum</name>
    <name type="common">Flower of an hour</name>
    <dbReference type="NCBI Taxonomy" id="183268"/>
    <lineage>
        <taxon>Eukaryota</taxon>
        <taxon>Viridiplantae</taxon>
        <taxon>Streptophyta</taxon>
        <taxon>Embryophyta</taxon>
        <taxon>Tracheophyta</taxon>
        <taxon>Spermatophyta</taxon>
        <taxon>Magnoliopsida</taxon>
        <taxon>eudicotyledons</taxon>
        <taxon>Gunneridae</taxon>
        <taxon>Pentapetalae</taxon>
        <taxon>rosids</taxon>
        <taxon>malvids</taxon>
        <taxon>Malvales</taxon>
        <taxon>Malvaceae</taxon>
        <taxon>Malvoideae</taxon>
        <taxon>Hibiscus</taxon>
    </lineage>
</organism>
<comment type="caution">
    <text evidence="5">The sequence shown here is derived from an EMBL/GenBank/DDBJ whole genome shotgun (WGS) entry which is preliminary data.</text>
</comment>
<feature type="region of interest" description="Disordered" evidence="4">
    <location>
        <begin position="1"/>
        <end position="26"/>
    </location>
</feature>
<keyword evidence="3" id="KW-0539">Nucleus</keyword>
<feature type="region of interest" description="Disordered" evidence="4">
    <location>
        <begin position="73"/>
        <end position="98"/>
    </location>
</feature>
<dbReference type="PANTHER" id="PTHR35735">
    <property type="entry name" value="PROTEIN NIM1-INTERACTING 2"/>
    <property type="match status" value="1"/>
</dbReference>
<dbReference type="PANTHER" id="PTHR35735:SF8">
    <property type="entry name" value="PROTEIN NIM1-INTERACTING 2"/>
    <property type="match status" value="1"/>
</dbReference>